<keyword evidence="4 6" id="KW-0539">Nucleus</keyword>
<dbReference type="GO" id="GO:0031120">
    <property type="term" value="P:snRNA pseudouridine synthesis"/>
    <property type="evidence" value="ECO:0007669"/>
    <property type="project" value="UniProtKB-UniRule"/>
</dbReference>
<dbReference type="InterPro" id="IPR029064">
    <property type="entry name" value="Ribosomal_eL30-like_sf"/>
</dbReference>
<comment type="function">
    <text evidence="6">Common component of the spliceosome and rRNA processing machinery.</text>
</comment>
<reference evidence="9" key="1">
    <citation type="submission" date="2021-01" db="EMBL/GenBank/DDBJ databases">
        <authorList>
            <person name="Corre E."/>
            <person name="Pelletier E."/>
            <person name="Niang G."/>
            <person name="Scheremetjew M."/>
            <person name="Finn R."/>
            <person name="Kale V."/>
            <person name="Holt S."/>
            <person name="Cochrane G."/>
            <person name="Meng A."/>
            <person name="Brown T."/>
            <person name="Cohen L."/>
        </authorList>
    </citation>
    <scope>NUCLEOTIDE SEQUENCE</scope>
    <source>
        <strain evidence="9">CCMP1413</strain>
    </source>
</reference>
<evidence type="ECO:0000256" key="7">
    <source>
        <dbReference type="SAM" id="MobiDB-lite"/>
    </source>
</evidence>
<dbReference type="EMBL" id="HBDZ01001216">
    <property type="protein sequence ID" value="CAD8229406.1"/>
    <property type="molecule type" value="Transcribed_RNA"/>
</dbReference>
<dbReference type="Gene3D" id="3.30.1330.30">
    <property type="match status" value="1"/>
</dbReference>
<dbReference type="SUPFAM" id="SSF55315">
    <property type="entry name" value="L30e-like"/>
    <property type="match status" value="1"/>
</dbReference>
<name>A0A7R9TAN6_9VIRI</name>
<dbReference type="GO" id="GO:0003723">
    <property type="term" value="F:RNA binding"/>
    <property type="evidence" value="ECO:0007669"/>
    <property type="project" value="UniProtKB-UniRule"/>
</dbReference>
<evidence type="ECO:0000256" key="4">
    <source>
        <dbReference type="ARBA" id="ARBA00023242"/>
    </source>
</evidence>
<feature type="compositionally biased region" description="Basic and acidic residues" evidence="7">
    <location>
        <begin position="1"/>
        <end position="20"/>
    </location>
</feature>
<evidence type="ECO:0000256" key="2">
    <source>
        <dbReference type="ARBA" id="ARBA00007337"/>
    </source>
</evidence>
<evidence type="ECO:0000256" key="3">
    <source>
        <dbReference type="ARBA" id="ARBA00022884"/>
    </source>
</evidence>
<evidence type="ECO:0000259" key="8">
    <source>
        <dbReference type="Pfam" id="PF01248"/>
    </source>
</evidence>
<comment type="function">
    <text evidence="6">Required for ribosome biogenesis. Part of a complex which catalyzes pseudouridylation of rRNA. This involves the isomerization of uridine such that the ribose is subsequently attached to C5, instead of the normal N1. Pseudouridine ('psi') residues may serve to stabilize the conformation of rRNAs.</text>
</comment>
<dbReference type="GO" id="GO:0000398">
    <property type="term" value="P:mRNA splicing, via spliceosome"/>
    <property type="evidence" value="ECO:0007669"/>
    <property type="project" value="UniProtKB-UniRule"/>
</dbReference>
<dbReference type="InterPro" id="IPR050257">
    <property type="entry name" value="eL8/uL1-like"/>
</dbReference>
<comment type="subcellular location">
    <subcellularLocation>
        <location evidence="1 6">Nucleus</location>
        <location evidence="1 6">Nucleolus</location>
    </subcellularLocation>
</comment>
<sequence>MAKDKKEKKEKKELKAEKKISKSAKKEKKSSASEAAPAAPRRVGTPGVFAKPLAGEALSAQLLALVGAAAKAKQLKRGVKEVVKHVRKAPSGLCVIAADISPVDVIIHVPVLCEEAGMSYVYVSSKEALGAAGATKRPTSCVVVVDGAKGGAKGDSGVAALYKDAAKAVKALH</sequence>
<dbReference type="Pfam" id="PF01248">
    <property type="entry name" value="Ribosomal_L7Ae"/>
    <property type="match status" value="1"/>
</dbReference>
<dbReference type="PRINTS" id="PR00883">
    <property type="entry name" value="NUCLEARHMG"/>
</dbReference>
<dbReference type="InterPro" id="IPR018492">
    <property type="entry name" value="Ribosomal_eL8/Nhp2"/>
</dbReference>
<evidence type="ECO:0000256" key="5">
    <source>
        <dbReference type="ARBA" id="ARBA00023274"/>
    </source>
</evidence>
<evidence type="ECO:0000313" key="9">
    <source>
        <dbReference type="EMBL" id="CAD8229406.1"/>
    </source>
</evidence>
<organism evidence="9">
    <name type="scientific">Prasinoderma coloniale</name>
    <dbReference type="NCBI Taxonomy" id="156133"/>
    <lineage>
        <taxon>Eukaryota</taxon>
        <taxon>Viridiplantae</taxon>
        <taxon>Prasinodermophyta</taxon>
        <taxon>Prasinodermophyceae</taxon>
        <taxon>Prasinodermales</taxon>
        <taxon>Prasinodermaceae</taxon>
        <taxon>Prasinoderma</taxon>
    </lineage>
</organism>
<evidence type="ECO:0000256" key="1">
    <source>
        <dbReference type="ARBA" id="ARBA00004604"/>
    </source>
</evidence>
<dbReference type="AlphaFoldDB" id="A0A7R9TAN6"/>
<feature type="region of interest" description="Disordered" evidence="7">
    <location>
        <begin position="1"/>
        <end position="43"/>
    </location>
</feature>
<dbReference type="GO" id="GO:0031429">
    <property type="term" value="C:box H/ACA snoRNP complex"/>
    <property type="evidence" value="ECO:0007669"/>
    <property type="project" value="UniProtKB-UniRule"/>
</dbReference>
<dbReference type="InterPro" id="IPR002415">
    <property type="entry name" value="H/ACA_rnp_Nhp2-like"/>
</dbReference>
<comment type="similarity">
    <text evidence="2 6">Belongs to the eukaryotic ribosomal protein eL8 family.</text>
</comment>
<protein>
    <recommendedName>
        <fullName evidence="6">H/ACA ribonucleoprotein complex subunit 2</fullName>
    </recommendedName>
    <alternativeName>
        <fullName evidence="6">Nucleolar protein family A member 2</fullName>
    </alternativeName>
</protein>
<dbReference type="PANTHER" id="PTHR23105">
    <property type="entry name" value="RIBOSOMAL PROTEIN L7AE FAMILY MEMBER"/>
    <property type="match status" value="1"/>
</dbReference>
<feature type="domain" description="Ribosomal protein eL8/eL30/eS12/Gadd45" evidence="8">
    <location>
        <begin position="63"/>
        <end position="146"/>
    </location>
</feature>
<dbReference type="InterPro" id="IPR004038">
    <property type="entry name" value="Ribosomal_eL8/eL30/eS12/Gad45"/>
</dbReference>
<keyword evidence="3 6" id="KW-0694">RNA-binding</keyword>
<keyword evidence="5 6" id="KW-0687">Ribonucleoprotein</keyword>
<evidence type="ECO:0000256" key="6">
    <source>
        <dbReference type="RuleBase" id="RU366039"/>
    </source>
</evidence>
<proteinExistence type="inferred from homology"/>
<dbReference type="PRINTS" id="PR00881">
    <property type="entry name" value="L7ARS6FAMILY"/>
</dbReference>
<gene>
    <name evidence="9" type="ORF">PCOL08062_LOCUS963</name>
</gene>
<accession>A0A7R9TAN6</accession>